<sequence length="99" mass="11296">MDRLDKTNNSDELIDLSDRQQEQINGGFEGFFFQQTAIDSFAEDNTNLSSNNGSVNLSSSSRTGYSLRQVTFGFLSSSRRIIRGNPLKFFSRFFRNFGF</sequence>
<proteinExistence type="predicted"/>
<protein>
    <submittedName>
        <fullName evidence="1">Uncharacterized protein</fullName>
    </submittedName>
</protein>
<accession>A0A8J7IA39</accession>
<reference evidence="1 2" key="1">
    <citation type="journal article" date="2021" name="Int. J. Syst. Evol. Microbiol.">
        <title>Amazonocrinis nigriterrae gen. nov., sp. nov., Atlanticothrix silvestris gen. nov., sp. nov. and Dendronalium phyllosphericum gen. nov., sp. nov., nostocacean cyanobacteria from Brazilian environments.</title>
        <authorList>
            <person name="Alvarenga D.O."/>
            <person name="Andreote A.P.D."/>
            <person name="Branco L.H.Z."/>
            <person name="Delbaje E."/>
            <person name="Cruz R.B."/>
            <person name="Varani A.M."/>
            <person name="Fiore M.F."/>
        </authorList>
    </citation>
    <scope>NUCLEOTIDE SEQUENCE [LARGE SCALE GENOMIC DNA]</scope>
    <source>
        <strain evidence="1 2">CENA369</strain>
    </source>
</reference>
<evidence type="ECO:0000313" key="2">
    <source>
        <dbReference type="Proteomes" id="UP000662314"/>
    </source>
</evidence>
<organism evidence="1 2">
    <name type="scientific">Dendronalium phyllosphericum CENA369</name>
    <dbReference type="NCBI Taxonomy" id="1725256"/>
    <lineage>
        <taxon>Bacteria</taxon>
        <taxon>Bacillati</taxon>
        <taxon>Cyanobacteriota</taxon>
        <taxon>Cyanophyceae</taxon>
        <taxon>Nostocales</taxon>
        <taxon>Nostocaceae</taxon>
        <taxon>Dendronalium</taxon>
        <taxon>Dendronalium phyllosphericum</taxon>
    </lineage>
</organism>
<name>A0A8J7IA39_9NOST</name>
<dbReference type="EMBL" id="JAECZA010000110">
    <property type="protein sequence ID" value="MBH8575187.1"/>
    <property type="molecule type" value="Genomic_DNA"/>
</dbReference>
<evidence type="ECO:0000313" key="1">
    <source>
        <dbReference type="EMBL" id="MBH8575187.1"/>
    </source>
</evidence>
<dbReference type="Proteomes" id="UP000662314">
    <property type="component" value="Unassembled WGS sequence"/>
</dbReference>
<comment type="caution">
    <text evidence="1">The sequence shown here is derived from an EMBL/GenBank/DDBJ whole genome shotgun (WGS) entry which is preliminary data.</text>
</comment>
<dbReference type="AlphaFoldDB" id="A0A8J7IA39"/>
<gene>
    <name evidence="1" type="ORF">I8752_19635</name>
</gene>
<keyword evidence="2" id="KW-1185">Reference proteome</keyword>
<dbReference type="RefSeq" id="WP_214433981.1">
    <property type="nucleotide sequence ID" value="NZ_CAWPUQ010000014.1"/>
</dbReference>